<dbReference type="SUPFAM" id="SSF52518">
    <property type="entry name" value="Thiamin diphosphate-binding fold (THDP-binding)"/>
    <property type="match status" value="1"/>
</dbReference>
<dbReference type="GO" id="GO:0016491">
    <property type="term" value="F:oxidoreductase activity"/>
    <property type="evidence" value="ECO:0007669"/>
    <property type="project" value="UniProtKB-KW"/>
</dbReference>
<gene>
    <name evidence="3" type="ORF">SAMN02745220_00636</name>
</gene>
<dbReference type="EMBL" id="FRFE01000002">
    <property type="protein sequence ID" value="SHO44080.1"/>
    <property type="molecule type" value="Genomic_DNA"/>
</dbReference>
<dbReference type="Pfam" id="PF02775">
    <property type="entry name" value="TPP_enzyme_C"/>
    <property type="match status" value="1"/>
</dbReference>
<evidence type="ECO:0000313" key="3">
    <source>
        <dbReference type="EMBL" id="SHO44080.1"/>
    </source>
</evidence>
<keyword evidence="3" id="KW-0670">Pyruvate</keyword>
<dbReference type="AlphaFoldDB" id="A0A1M7XYQ3"/>
<feature type="domain" description="Thiamine pyrophosphate enzyme TPP-binding" evidence="2">
    <location>
        <begin position="68"/>
        <end position="220"/>
    </location>
</feature>
<dbReference type="Proteomes" id="UP000184603">
    <property type="component" value="Unassembled WGS sequence"/>
</dbReference>
<evidence type="ECO:0000313" key="4">
    <source>
        <dbReference type="Proteomes" id="UP000184603"/>
    </source>
</evidence>
<evidence type="ECO:0000256" key="1">
    <source>
        <dbReference type="ARBA" id="ARBA00023002"/>
    </source>
</evidence>
<dbReference type="GO" id="GO:0044281">
    <property type="term" value="P:small molecule metabolic process"/>
    <property type="evidence" value="ECO:0007669"/>
    <property type="project" value="UniProtKB-ARBA"/>
</dbReference>
<dbReference type="InterPro" id="IPR051479">
    <property type="entry name" value="PorB-like"/>
</dbReference>
<protein>
    <submittedName>
        <fullName evidence="3">Pyruvate ferredoxin oxidoreductase beta subunit</fullName>
    </submittedName>
</protein>
<dbReference type="PANTHER" id="PTHR42897:SF1">
    <property type="entry name" value="2-OXOACID OXIDOREDUCTASE (FERREDOXIN)"/>
    <property type="match status" value="1"/>
</dbReference>
<organism evidence="3 4">
    <name type="scientific">Desulfopila aestuarii DSM 18488</name>
    <dbReference type="NCBI Taxonomy" id="1121416"/>
    <lineage>
        <taxon>Bacteria</taxon>
        <taxon>Pseudomonadati</taxon>
        <taxon>Thermodesulfobacteriota</taxon>
        <taxon>Desulfobulbia</taxon>
        <taxon>Desulfobulbales</taxon>
        <taxon>Desulfocapsaceae</taxon>
        <taxon>Desulfopila</taxon>
    </lineage>
</organism>
<name>A0A1M7XYQ3_9BACT</name>
<keyword evidence="1" id="KW-0560">Oxidoreductase</keyword>
<dbReference type="PANTHER" id="PTHR42897">
    <property type="entry name" value="PYRUVATE SYNTHASE SUBUNIT PORB"/>
    <property type="match status" value="1"/>
</dbReference>
<dbReference type="Gene3D" id="3.40.50.970">
    <property type="match status" value="1"/>
</dbReference>
<dbReference type="OrthoDB" id="9794954at2"/>
<keyword evidence="4" id="KW-1185">Reference proteome</keyword>
<dbReference type="STRING" id="1121416.SAMN02745220_00636"/>
<dbReference type="InterPro" id="IPR011766">
    <property type="entry name" value="TPP_enzyme_TPP-bd"/>
</dbReference>
<dbReference type="RefSeq" id="WP_084553418.1">
    <property type="nucleotide sequence ID" value="NZ_FRFE01000002.1"/>
</dbReference>
<accession>A0A1M7XYQ3</accession>
<sequence>MTMVAIEKKPQKGSEHFQCEDQFSGGVAFCAGCALELNARFVARIMGEKTILVGTPSCSAPVLNGQNTAAWHKMGHYACTMTGVASSATGITRYYQRAGIEGNVVCFTGDGCASDIGFQTMSGAAERNEKMIYICYDNEGYMNTGIQRSSATPFGASTSTTPSGAVSQGKTTGSKNLPMIMSMHDVAYVATATLSHLDDYAEKLAKAKEKAKEGFVYLHVFCPCLVGWKFNMDLSIQVCRAAVRTNYFPLWESENGQYRITQKVAKPKPIEELTGLLGKFKHLSEDNVKSLQAKVDKRFKTLDVLCKGSSYPG</sequence>
<reference evidence="3 4" key="1">
    <citation type="submission" date="2016-12" db="EMBL/GenBank/DDBJ databases">
        <authorList>
            <person name="Song W.-J."/>
            <person name="Kurnit D.M."/>
        </authorList>
    </citation>
    <scope>NUCLEOTIDE SEQUENCE [LARGE SCALE GENOMIC DNA]</scope>
    <source>
        <strain evidence="3 4">DSM 18488</strain>
    </source>
</reference>
<evidence type="ECO:0000259" key="2">
    <source>
        <dbReference type="Pfam" id="PF02775"/>
    </source>
</evidence>
<dbReference type="GO" id="GO:0030976">
    <property type="term" value="F:thiamine pyrophosphate binding"/>
    <property type="evidence" value="ECO:0007669"/>
    <property type="project" value="InterPro"/>
</dbReference>
<proteinExistence type="predicted"/>
<dbReference type="InterPro" id="IPR029061">
    <property type="entry name" value="THDP-binding"/>
</dbReference>